<proteinExistence type="predicted"/>
<dbReference type="AlphaFoldDB" id="A0A9D2RK80"/>
<reference evidence="1" key="2">
    <citation type="submission" date="2021-04" db="EMBL/GenBank/DDBJ databases">
        <authorList>
            <person name="Gilroy R."/>
        </authorList>
    </citation>
    <scope>NUCLEOTIDE SEQUENCE</scope>
    <source>
        <strain evidence="1">CHK169-11906</strain>
    </source>
</reference>
<evidence type="ECO:0008006" key="3">
    <source>
        <dbReference type="Google" id="ProtNLM"/>
    </source>
</evidence>
<protein>
    <recommendedName>
        <fullName evidence="3">Peptidase S24/S26A/S26B/S26C domain-containing protein</fullName>
    </recommendedName>
</protein>
<evidence type="ECO:0000313" key="2">
    <source>
        <dbReference type="Proteomes" id="UP000824259"/>
    </source>
</evidence>
<evidence type="ECO:0000313" key="1">
    <source>
        <dbReference type="EMBL" id="HJA99214.1"/>
    </source>
</evidence>
<dbReference type="EMBL" id="DWYR01000017">
    <property type="protein sequence ID" value="HJA99214.1"/>
    <property type="molecule type" value="Genomic_DNA"/>
</dbReference>
<organism evidence="1 2">
    <name type="scientific">Candidatus Alistipes avicola</name>
    <dbReference type="NCBI Taxonomy" id="2838432"/>
    <lineage>
        <taxon>Bacteria</taxon>
        <taxon>Pseudomonadati</taxon>
        <taxon>Bacteroidota</taxon>
        <taxon>Bacteroidia</taxon>
        <taxon>Bacteroidales</taxon>
        <taxon>Rikenellaceae</taxon>
        <taxon>Alistipes</taxon>
    </lineage>
</organism>
<gene>
    <name evidence="1" type="ORF">H9779_06415</name>
</gene>
<name>A0A9D2RK80_9BACT</name>
<sequence length="209" mass="24019">MRQKLDNWQRIECIVRWTNMTVNYFAHHIGLPRGENLYQIKKGNNGISRNLADKIVAKFPEISLPWLLTGEGRMFVDEKQSGQQIPFYKFDVESRISEIDTEMPDQEFIVPPLIDCDLAMLYNGKAMGCSVPSGSVVFLKKISPEAVIPGLEYVIVSQKIVTLRIIRTSGQETEWRLVAADRENFDDIFIRRSDVKEIYRVLGVLNIKP</sequence>
<accession>A0A9D2RK80</accession>
<dbReference type="Proteomes" id="UP000824259">
    <property type="component" value="Unassembled WGS sequence"/>
</dbReference>
<reference evidence="1" key="1">
    <citation type="journal article" date="2021" name="PeerJ">
        <title>Extensive microbial diversity within the chicken gut microbiome revealed by metagenomics and culture.</title>
        <authorList>
            <person name="Gilroy R."/>
            <person name="Ravi A."/>
            <person name="Getino M."/>
            <person name="Pursley I."/>
            <person name="Horton D.L."/>
            <person name="Alikhan N.F."/>
            <person name="Baker D."/>
            <person name="Gharbi K."/>
            <person name="Hall N."/>
            <person name="Watson M."/>
            <person name="Adriaenssens E.M."/>
            <person name="Foster-Nyarko E."/>
            <person name="Jarju S."/>
            <person name="Secka A."/>
            <person name="Antonio M."/>
            <person name="Oren A."/>
            <person name="Chaudhuri R.R."/>
            <person name="La Ragione R."/>
            <person name="Hildebrand F."/>
            <person name="Pallen M.J."/>
        </authorList>
    </citation>
    <scope>NUCLEOTIDE SEQUENCE</scope>
    <source>
        <strain evidence="1">CHK169-11906</strain>
    </source>
</reference>
<comment type="caution">
    <text evidence="1">The sequence shown here is derived from an EMBL/GenBank/DDBJ whole genome shotgun (WGS) entry which is preliminary data.</text>
</comment>